<evidence type="ECO:0000313" key="1">
    <source>
        <dbReference type="EMBL" id="KER19588.1"/>
    </source>
</evidence>
<keyword evidence="2" id="KW-1185">Reference proteome</keyword>
<protein>
    <submittedName>
        <fullName evidence="1">Uncharacterized protein</fullName>
    </submittedName>
</protein>
<gene>
    <name evidence="1" type="ORF">T265_15496</name>
</gene>
<dbReference type="CTD" id="20329661"/>
<dbReference type="AlphaFoldDB" id="A0A074YY40"/>
<accession>A0A074YY40</accession>
<organism evidence="1 2">
    <name type="scientific">Opisthorchis viverrini</name>
    <name type="common">Southeast Asian liver fluke</name>
    <dbReference type="NCBI Taxonomy" id="6198"/>
    <lineage>
        <taxon>Eukaryota</taxon>
        <taxon>Metazoa</taxon>
        <taxon>Spiralia</taxon>
        <taxon>Lophotrochozoa</taxon>
        <taxon>Platyhelminthes</taxon>
        <taxon>Trematoda</taxon>
        <taxon>Digenea</taxon>
        <taxon>Opisthorchiida</taxon>
        <taxon>Opisthorchiata</taxon>
        <taxon>Opisthorchiidae</taxon>
        <taxon>Opisthorchis</taxon>
    </lineage>
</organism>
<proteinExistence type="predicted"/>
<sequence>MAQRRLFIGIQSSKARSALELRANRAPYVPRIIASGSPDIRREKCERGPDLALQYTKNVAADPRDLEAPVGHLIEKHQRHVSERTAQKRLSTGIQSGRDSSARSLNTIPNLAYLAYLAAAASASPEVRSRNLAESNGVVISNTVLAFCVLVSGRQDTPNRE</sequence>
<dbReference type="RefSeq" id="XP_009176663.1">
    <property type="nucleotide sequence ID" value="XM_009178399.1"/>
</dbReference>
<name>A0A074YY40_OPIVI</name>
<dbReference type="GeneID" id="20329661"/>
<reference evidence="1 2" key="1">
    <citation type="submission" date="2013-11" db="EMBL/GenBank/DDBJ databases">
        <title>Opisthorchis viverrini - life in the bile duct.</title>
        <authorList>
            <person name="Young N.D."/>
            <person name="Nagarajan N."/>
            <person name="Lin S.J."/>
            <person name="Korhonen P.K."/>
            <person name="Jex A.R."/>
            <person name="Hall R.S."/>
            <person name="Safavi-Hemami H."/>
            <person name="Kaewkong W."/>
            <person name="Bertrand D."/>
            <person name="Gao S."/>
            <person name="Seet Q."/>
            <person name="Wongkham S."/>
            <person name="Teh B.T."/>
            <person name="Wongkham C."/>
            <person name="Intapan P.M."/>
            <person name="Maleewong W."/>
            <person name="Yang X."/>
            <person name="Hu M."/>
            <person name="Wang Z."/>
            <person name="Hofmann A."/>
            <person name="Sternberg P.W."/>
            <person name="Tan P."/>
            <person name="Wang J."/>
            <person name="Gasser R.B."/>
        </authorList>
    </citation>
    <scope>NUCLEOTIDE SEQUENCE [LARGE SCALE GENOMIC DNA]</scope>
</reference>
<dbReference type="OrthoDB" id="6244958at2759"/>
<dbReference type="Proteomes" id="UP000054324">
    <property type="component" value="Unassembled WGS sequence"/>
</dbReference>
<dbReference type="EMBL" id="KL597174">
    <property type="protein sequence ID" value="KER19588.1"/>
    <property type="molecule type" value="Genomic_DNA"/>
</dbReference>
<evidence type="ECO:0000313" key="2">
    <source>
        <dbReference type="Proteomes" id="UP000054324"/>
    </source>
</evidence>
<feature type="non-terminal residue" evidence="1">
    <location>
        <position position="161"/>
    </location>
</feature>
<dbReference type="KEGG" id="ovi:T265_15496"/>